<accession>A0A4R5YE54</accession>
<dbReference type="EMBL" id="SMZT01000004">
    <property type="protein sequence ID" value="TDL42477.1"/>
    <property type="molecule type" value="Genomic_DNA"/>
</dbReference>
<evidence type="ECO:0000313" key="3">
    <source>
        <dbReference type="EMBL" id="TDL42477.1"/>
    </source>
</evidence>
<dbReference type="Pfam" id="PF18899">
    <property type="entry name" value="DUF5655"/>
    <property type="match status" value="1"/>
</dbReference>
<dbReference type="InterPro" id="IPR043714">
    <property type="entry name" value="DUF5655"/>
</dbReference>
<protein>
    <submittedName>
        <fullName evidence="3">DUF91 domain-containing protein</fullName>
    </submittedName>
</protein>
<dbReference type="RefSeq" id="WP_133410585.1">
    <property type="nucleotide sequence ID" value="NZ_SMZT01000004.1"/>
</dbReference>
<dbReference type="InterPro" id="IPR011856">
    <property type="entry name" value="tRNA_endonuc-like_dom_sf"/>
</dbReference>
<feature type="domain" description="DUF5655" evidence="2">
    <location>
        <begin position="222"/>
        <end position="331"/>
    </location>
</feature>
<reference evidence="3 4" key="1">
    <citation type="submission" date="2019-03" db="EMBL/GenBank/DDBJ databases">
        <title>Genome Sequencing and Assembly of Various Microbes Isolated from Partially Reclaimed Soil and Acid Mine Drainage (AMD) Site.</title>
        <authorList>
            <person name="Steinbock B."/>
            <person name="Bechtold R."/>
            <person name="Sevigny J.L."/>
            <person name="Thomas D."/>
            <person name="Cuthill L.R."/>
            <person name="Aveiro Johannsen E.J."/>
            <person name="Thomas K."/>
            <person name="Ghosh A."/>
        </authorList>
    </citation>
    <scope>NUCLEOTIDE SEQUENCE [LARGE SCALE GENOMIC DNA]</scope>
    <source>
        <strain evidence="3 4">S-A3</strain>
    </source>
</reference>
<name>A0A4R5YE54_KOCRO</name>
<dbReference type="Proteomes" id="UP000295163">
    <property type="component" value="Unassembled WGS sequence"/>
</dbReference>
<evidence type="ECO:0000256" key="1">
    <source>
        <dbReference type="SAM" id="MobiDB-lite"/>
    </source>
</evidence>
<evidence type="ECO:0000313" key="4">
    <source>
        <dbReference type="Proteomes" id="UP000295163"/>
    </source>
</evidence>
<dbReference type="GO" id="GO:0003676">
    <property type="term" value="F:nucleic acid binding"/>
    <property type="evidence" value="ECO:0007669"/>
    <property type="project" value="InterPro"/>
</dbReference>
<feature type="compositionally biased region" description="Low complexity" evidence="1">
    <location>
        <begin position="172"/>
        <end position="186"/>
    </location>
</feature>
<dbReference type="AlphaFoldDB" id="A0A4R5YE54"/>
<evidence type="ECO:0000259" key="2">
    <source>
        <dbReference type="Pfam" id="PF18899"/>
    </source>
</evidence>
<organism evidence="3 4">
    <name type="scientific">Kocuria rosea</name>
    <name type="common">Deinococcus erythromyxa</name>
    <name type="synonym">Micrococcus rubens</name>
    <dbReference type="NCBI Taxonomy" id="1275"/>
    <lineage>
        <taxon>Bacteria</taxon>
        <taxon>Bacillati</taxon>
        <taxon>Actinomycetota</taxon>
        <taxon>Actinomycetes</taxon>
        <taxon>Micrococcales</taxon>
        <taxon>Micrococcaceae</taxon>
        <taxon>Kocuria</taxon>
    </lineage>
</organism>
<comment type="caution">
    <text evidence="3">The sequence shown here is derived from an EMBL/GenBank/DDBJ whole genome shotgun (WGS) entry which is preliminary data.</text>
</comment>
<dbReference type="GeneID" id="64347956"/>
<feature type="region of interest" description="Disordered" evidence="1">
    <location>
        <begin position="172"/>
        <end position="217"/>
    </location>
</feature>
<dbReference type="Gene3D" id="3.40.1350.10">
    <property type="match status" value="1"/>
</dbReference>
<gene>
    <name evidence="3" type="ORF">E2R59_11060</name>
</gene>
<proteinExistence type="predicted"/>
<sequence length="332" mass="37102">MSDVQLFRIDDGVATELEGSHALLEKHLQTVVENNMETLFGVRFLRSEYKTGDRHGGRIDSLGVDENGSPVIFEYKRKTSENVINQGLFYLDWLMDHRAEFVQLVRDSEHDELTDVIDWSAPRLICVATDFNRYDRHAVQQIDRAIDLVRYRDFGERLLTLDLVHTNATESTTAAASRSAQTGSRTPVVATPAAAEDVSSAEDAEDASGYGGTGRSGVLEKLEKAPPALRELFDTLADYFLTLGDDVSKKTLKHYVSFRRLKFFGSLKIRPVGGEVLVMLKLDPDTVELREGFTRDVRGIGHHGVGDLEVRVSDSSQLDEVYTMILLAYDNG</sequence>